<keyword evidence="9 13" id="KW-0560">Oxidoreductase</keyword>
<keyword evidence="17" id="KW-1185">Reference proteome</keyword>
<evidence type="ECO:0000256" key="2">
    <source>
        <dbReference type="ARBA" id="ARBA00004174"/>
    </source>
</evidence>
<gene>
    <name evidence="16" type="ORF">ODALV1_LOCUS17859</name>
</gene>
<keyword evidence="7" id="KW-0256">Endoplasmic reticulum</keyword>
<dbReference type="Pfam" id="PF00067">
    <property type="entry name" value="p450"/>
    <property type="match status" value="2"/>
</dbReference>
<evidence type="ECO:0000313" key="16">
    <source>
        <dbReference type="EMBL" id="CAL8117830.1"/>
    </source>
</evidence>
<reference evidence="16 17" key="1">
    <citation type="submission" date="2024-08" db="EMBL/GenBank/DDBJ databases">
        <authorList>
            <person name="Cucini C."/>
            <person name="Frati F."/>
        </authorList>
    </citation>
    <scope>NUCLEOTIDE SEQUENCE [LARGE SCALE GENOMIC DNA]</scope>
</reference>
<comment type="caution">
    <text evidence="16">The sequence shown here is derived from an EMBL/GenBank/DDBJ whole genome shotgun (WGS) entry which is preliminary data.</text>
</comment>
<comment type="cofactor">
    <cofactor evidence="1">
        <name>heme</name>
        <dbReference type="ChEBI" id="CHEBI:30413"/>
    </cofactor>
</comment>
<keyword evidence="11 13" id="KW-0503">Monooxygenase</keyword>
<dbReference type="PRINTS" id="PR00385">
    <property type="entry name" value="P450"/>
</dbReference>
<dbReference type="EMBL" id="CAXLJM020000057">
    <property type="protein sequence ID" value="CAL8117830.1"/>
    <property type="molecule type" value="Genomic_DNA"/>
</dbReference>
<dbReference type="PANTHER" id="PTHR24292">
    <property type="entry name" value="CYTOCHROME P450"/>
    <property type="match status" value="1"/>
</dbReference>
<evidence type="ECO:0000256" key="3">
    <source>
        <dbReference type="ARBA" id="ARBA00004406"/>
    </source>
</evidence>
<organism evidence="16 17">
    <name type="scientific">Orchesella dallaii</name>
    <dbReference type="NCBI Taxonomy" id="48710"/>
    <lineage>
        <taxon>Eukaryota</taxon>
        <taxon>Metazoa</taxon>
        <taxon>Ecdysozoa</taxon>
        <taxon>Arthropoda</taxon>
        <taxon>Hexapoda</taxon>
        <taxon>Collembola</taxon>
        <taxon>Entomobryomorpha</taxon>
        <taxon>Entomobryoidea</taxon>
        <taxon>Orchesellidae</taxon>
        <taxon>Orchesellinae</taxon>
        <taxon>Orchesella</taxon>
    </lineage>
</organism>
<dbReference type="PROSITE" id="PS00086">
    <property type="entry name" value="CYTOCHROME_P450"/>
    <property type="match status" value="1"/>
</dbReference>
<keyword evidence="15" id="KW-1133">Transmembrane helix</keyword>
<feature type="compositionally biased region" description="Basic and acidic residues" evidence="14">
    <location>
        <begin position="297"/>
        <end position="312"/>
    </location>
</feature>
<proteinExistence type="inferred from homology"/>
<name>A0ABP1R1X9_9HEXA</name>
<evidence type="ECO:0000256" key="7">
    <source>
        <dbReference type="ARBA" id="ARBA00022824"/>
    </source>
</evidence>
<protein>
    <recommendedName>
        <fullName evidence="18">Cytochrome P450 9e2</fullName>
    </recommendedName>
</protein>
<feature type="transmembrane region" description="Helical" evidence="15">
    <location>
        <begin position="6"/>
        <end position="24"/>
    </location>
</feature>
<evidence type="ECO:0000256" key="8">
    <source>
        <dbReference type="ARBA" id="ARBA00022848"/>
    </source>
</evidence>
<keyword evidence="6 13" id="KW-0479">Metal-binding</keyword>
<evidence type="ECO:0000256" key="12">
    <source>
        <dbReference type="ARBA" id="ARBA00023136"/>
    </source>
</evidence>
<dbReference type="InterPro" id="IPR017972">
    <property type="entry name" value="Cyt_P450_CS"/>
</dbReference>
<dbReference type="InterPro" id="IPR050476">
    <property type="entry name" value="Insect_CytP450_Detox"/>
</dbReference>
<feature type="region of interest" description="Disordered" evidence="14">
    <location>
        <begin position="297"/>
        <end position="332"/>
    </location>
</feature>
<dbReference type="InterPro" id="IPR036396">
    <property type="entry name" value="Cyt_P450_sf"/>
</dbReference>
<evidence type="ECO:0000256" key="14">
    <source>
        <dbReference type="SAM" id="MobiDB-lite"/>
    </source>
</evidence>
<sequence>MAILAIIGLLIVLLVALIVFFVIYQQKQHSKYFHARNVTFLDIGLSYTIKFFMGKLTLIDIEKIQYEKATETGKKFVGISELTSPSYYITDLELMKHIYVKDSDHFVDRRSITTSTSDILFKKMLISLEGEQWKGMRSKLSPTFTTGKIRKMFDIFDKSSQNMCNYVRKRVGSDGGEFDICEAYSKYAMDVIASCAFGIDSKSFDCEPGVSSEFEEMGKKIQLKVTLSLALKLLVVQVAPKLANMMGLQAIDTGPQDYFKKVITGVMKRRRDTGERHNDFLQLMMDAQQGLLKSEENSKETMEVMTGSKEDNTGNSKQVFSPNDEADGESPTKFTFDDDDIVANAVLFLMAGYDTTQSLLIFAAYMLALDQDAQERLLEEVKSTFDANGGSLTYDGVIGMTYLDCVLNETLRYYPPALRNERLCTKDYKIPGTDTIIEKGLIVGLPIYGMQRDKQYYENPEKFDPERFLPERKAERNPFTFAPFGHGPRNCIGMRFALTEVKAVIATLIYNFKLEPGTKTEIPVKMSNTSTLKPQNGMWLKISPRS</sequence>
<evidence type="ECO:0000256" key="1">
    <source>
        <dbReference type="ARBA" id="ARBA00001971"/>
    </source>
</evidence>
<comment type="similarity">
    <text evidence="4 13">Belongs to the cytochrome P450 family.</text>
</comment>
<evidence type="ECO:0000256" key="13">
    <source>
        <dbReference type="RuleBase" id="RU000461"/>
    </source>
</evidence>
<dbReference type="InterPro" id="IPR002401">
    <property type="entry name" value="Cyt_P450_E_grp-I"/>
</dbReference>
<dbReference type="PRINTS" id="PR00463">
    <property type="entry name" value="EP450I"/>
</dbReference>
<evidence type="ECO:0008006" key="18">
    <source>
        <dbReference type="Google" id="ProtNLM"/>
    </source>
</evidence>
<evidence type="ECO:0000256" key="6">
    <source>
        <dbReference type="ARBA" id="ARBA00022723"/>
    </source>
</evidence>
<evidence type="ECO:0000256" key="11">
    <source>
        <dbReference type="ARBA" id="ARBA00023033"/>
    </source>
</evidence>
<dbReference type="SUPFAM" id="SSF48264">
    <property type="entry name" value="Cytochrome P450"/>
    <property type="match status" value="1"/>
</dbReference>
<keyword evidence="10 13" id="KW-0408">Iron</keyword>
<evidence type="ECO:0000256" key="10">
    <source>
        <dbReference type="ARBA" id="ARBA00023004"/>
    </source>
</evidence>
<keyword evidence="12 15" id="KW-0472">Membrane</keyword>
<dbReference type="InterPro" id="IPR001128">
    <property type="entry name" value="Cyt_P450"/>
</dbReference>
<evidence type="ECO:0000256" key="4">
    <source>
        <dbReference type="ARBA" id="ARBA00010617"/>
    </source>
</evidence>
<accession>A0ABP1R1X9</accession>
<dbReference type="Proteomes" id="UP001642540">
    <property type="component" value="Unassembled WGS sequence"/>
</dbReference>
<evidence type="ECO:0000313" key="17">
    <source>
        <dbReference type="Proteomes" id="UP001642540"/>
    </source>
</evidence>
<evidence type="ECO:0000256" key="15">
    <source>
        <dbReference type="SAM" id="Phobius"/>
    </source>
</evidence>
<dbReference type="PANTHER" id="PTHR24292:SF54">
    <property type="entry name" value="CYP9F3-RELATED"/>
    <property type="match status" value="1"/>
</dbReference>
<keyword evidence="8" id="KW-0492">Microsome</keyword>
<comment type="subcellular location">
    <subcellularLocation>
        <location evidence="3">Endoplasmic reticulum membrane</location>
        <topology evidence="3">Peripheral membrane protein</topology>
    </subcellularLocation>
    <subcellularLocation>
        <location evidence="2">Microsome membrane</location>
        <topology evidence="2">Peripheral membrane protein</topology>
    </subcellularLocation>
</comment>
<keyword evidence="5 13" id="KW-0349">Heme</keyword>
<evidence type="ECO:0000256" key="9">
    <source>
        <dbReference type="ARBA" id="ARBA00023002"/>
    </source>
</evidence>
<keyword evidence="15" id="KW-0812">Transmembrane</keyword>
<evidence type="ECO:0000256" key="5">
    <source>
        <dbReference type="ARBA" id="ARBA00022617"/>
    </source>
</evidence>
<dbReference type="Gene3D" id="1.10.630.10">
    <property type="entry name" value="Cytochrome P450"/>
    <property type="match status" value="1"/>
</dbReference>
<dbReference type="CDD" id="cd11056">
    <property type="entry name" value="CYP6-like"/>
    <property type="match status" value="1"/>
</dbReference>